<comment type="caution">
    <text evidence="1">The sequence shown here is derived from an EMBL/GenBank/DDBJ whole genome shotgun (WGS) entry which is preliminary data.</text>
</comment>
<reference evidence="1" key="2">
    <citation type="submission" date="2023-04" db="EMBL/GenBank/DDBJ databases">
        <title>Paracnuella aquatica gen. nov., sp. nov., a member of the family Chitinophagaceae isolated from a hot spring.</title>
        <authorList>
            <person name="Wang C."/>
        </authorList>
    </citation>
    <scope>NUCLEOTIDE SEQUENCE</scope>
    <source>
        <strain evidence="1">LB-8</strain>
    </source>
</reference>
<sequence length="65" mass="7547">MKNKPKTNVQIIDYSDKYQAAFRALNEERTSKQYAIKFFNCSFLPPSCLNSAAKRETHYSPKTIL</sequence>
<dbReference type="AlphaFoldDB" id="A0A9X2XQ37"/>
<keyword evidence="2" id="KW-1185">Reference proteome</keyword>
<evidence type="ECO:0000313" key="2">
    <source>
        <dbReference type="Proteomes" id="UP001155483"/>
    </source>
</evidence>
<dbReference type="Proteomes" id="UP001155483">
    <property type="component" value="Unassembled WGS sequence"/>
</dbReference>
<reference evidence="1" key="1">
    <citation type="submission" date="2022-09" db="EMBL/GenBank/DDBJ databases">
        <authorList>
            <person name="Yuan C."/>
            <person name="Ke Z."/>
        </authorList>
    </citation>
    <scope>NUCLEOTIDE SEQUENCE</scope>
    <source>
        <strain evidence="1">LB-8</strain>
    </source>
</reference>
<dbReference type="RefSeq" id="WP_279300317.1">
    <property type="nucleotide sequence ID" value="NZ_JAOTIF010000053.1"/>
</dbReference>
<organism evidence="1 2">
    <name type="scientific">Paraflavisolibacter caeni</name>
    <dbReference type="NCBI Taxonomy" id="2982496"/>
    <lineage>
        <taxon>Bacteria</taxon>
        <taxon>Pseudomonadati</taxon>
        <taxon>Bacteroidota</taxon>
        <taxon>Chitinophagia</taxon>
        <taxon>Chitinophagales</taxon>
        <taxon>Chitinophagaceae</taxon>
        <taxon>Paraflavisolibacter</taxon>
    </lineage>
</organism>
<proteinExistence type="predicted"/>
<evidence type="ECO:0000313" key="1">
    <source>
        <dbReference type="EMBL" id="MCU7552883.1"/>
    </source>
</evidence>
<protein>
    <submittedName>
        <fullName evidence="1">Uncharacterized protein</fullName>
    </submittedName>
</protein>
<accession>A0A9X2XQ37</accession>
<name>A0A9X2XQ37_9BACT</name>
<dbReference type="EMBL" id="JAOTIF010000053">
    <property type="protein sequence ID" value="MCU7552883.1"/>
    <property type="molecule type" value="Genomic_DNA"/>
</dbReference>
<gene>
    <name evidence="1" type="ORF">OCK74_27435</name>
</gene>